<evidence type="ECO:0000256" key="1">
    <source>
        <dbReference type="SAM" id="MobiDB-lite"/>
    </source>
</evidence>
<dbReference type="AlphaFoldDB" id="A0A699YIV3"/>
<feature type="region of interest" description="Disordered" evidence="1">
    <location>
        <begin position="247"/>
        <end position="273"/>
    </location>
</feature>
<dbReference type="EMBL" id="BLLF01000064">
    <property type="protein sequence ID" value="GFH06936.1"/>
    <property type="molecule type" value="Genomic_DNA"/>
</dbReference>
<feature type="region of interest" description="Disordered" evidence="1">
    <location>
        <begin position="63"/>
        <end position="110"/>
    </location>
</feature>
<evidence type="ECO:0000313" key="2">
    <source>
        <dbReference type="EMBL" id="GFH06936.1"/>
    </source>
</evidence>
<dbReference type="Proteomes" id="UP000485058">
    <property type="component" value="Unassembled WGS sequence"/>
</dbReference>
<accession>A0A699YIV3</accession>
<feature type="region of interest" description="Disordered" evidence="1">
    <location>
        <begin position="310"/>
        <end position="337"/>
    </location>
</feature>
<reference evidence="2 3" key="1">
    <citation type="submission" date="2020-02" db="EMBL/GenBank/DDBJ databases">
        <title>Draft genome sequence of Haematococcus lacustris strain NIES-144.</title>
        <authorList>
            <person name="Morimoto D."/>
            <person name="Nakagawa S."/>
            <person name="Yoshida T."/>
            <person name="Sawayama S."/>
        </authorList>
    </citation>
    <scope>NUCLEOTIDE SEQUENCE [LARGE SCALE GENOMIC DNA]</scope>
    <source>
        <strain evidence="2 3">NIES-144</strain>
    </source>
</reference>
<organism evidence="2 3">
    <name type="scientific">Haematococcus lacustris</name>
    <name type="common">Green alga</name>
    <name type="synonym">Haematococcus pluvialis</name>
    <dbReference type="NCBI Taxonomy" id="44745"/>
    <lineage>
        <taxon>Eukaryota</taxon>
        <taxon>Viridiplantae</taxon>
        <taxon>Chlorophyta</taxon>
        <taxon>core chlorophytes</taxon>
        <taxon>Chlorophyceae</taxon>
        <taxon>CS clade</taxon>
        <taxon>Chlamydomonadales</taxon>
        <taxon>Haematococcaceae</taxon>
        <taxon>Haematococcus</taxon>
    </lineage>
</organism>
<comment type="caution">
    <text evidence="2">The sequence shown here is derived from an EMBL/GenBank/DDBJ whole genome shotgun (WGS) entry which is preliminary data.</text>
</comment>
<name>A0A699YIV3_HAELA</name>
<sequence length="438" mass="47278">MSNYFPEGNDEPCLLAHIPVQPSCMAHGHVTTRVLTKHIRRNRWHVMIRSTLRSSICHAQQAKASRKPVAGAAAWSRRPIRSRRLLPEAPDPDGHSQPASQSRPDEDHLPTCFQPVPASIDVDAELRRTGGYFHAPLRATLLKSVTPTSAPTPNYRFTPDEEGGIVDMVLKKKRDIPAPFKHVRHQRLQPHLAPGSWFPLEAADPGAEAGGDSLEPFTPYSPGEDALEGEAVEALGVGLEPDTMSATISGGDGMAGAAEGQSGAQTQPHRRRGSFLAAAAEEPADVNPSGLSAELDSYLDDVLHTAKRYPDGAVGAPARSGATGRQMPSSQGREQAQPMIGSEGAEGAVALRMFGYCIGYQELFHALWDLDLLHQVQWVGSVAEADVVLHRRPQQGEKQFAYTSLRAQAARKGIPFVSINEASAEELKISLLPGRAQP</sequence>
<gene>
    <name evidence="2" type="ORF">HaLaN_01659</name>
</gene>
<evidence type="ECO:0000313" key="3">
    <source>
        <dbReference type="Proteomes" id="UP000485058"/>
    </source>
</evidence>
<proteinExistence type="predicted"/>
<protein>
    <submittedName>
        <fullName evidence="2">Uncharacterized protein</fullName>
    </submittedName>
</protein>
<keyword evidence="3" id="KW-1185">Reference proteome</keyword>